<feature type="domain" description="PWWP" evidence="2">
    <location>
        <begin position="131"/>
        <end position="214"/>
    </location>
</feature>
<gene>
    <name evidence="3" type="ORF">BDV28DRAFT_434</name>
</gene>
<dbReference type="Proteomes" id="UP000327118">
    <property type="component" value="Unassembled WGS sequence"/>
</dbReference>
<keyword evidence="4" id="KW-1185">Reference proteome</keyword>
<dbReference type="Pfam" id="PF00855">
    <property type="entry name" value="PWWP"/>
    <property type="match status" value="1"/>
</dbReference>
<protein>
    <recommendedName>
        <fullName evidence="2">PWWP domain-containing protein</fullName>
    </recommendedName>
</protein>
<organism evidence="3 4">
    <name type="scientific">Aspergillus coremiiformis</name>
    <dbReference type="NCBI Taxonomy" id="138285"/>
    <lineage>
        <taxon>Eukaryota</taxon>
        <taxon>Fungi</taxon>
        <taxon>Dikarya</taxon>
        <taxon>Ascomycota</taxon>
        <taxon>Pezizomycotina</taxon>
        <taxon>Eurotiomycetes</taxon>
        <taxon>Eurotiomycetidae</taxon>
        <taxon>Eurotiales</taxon>
        <taxon>Aspergillaceae</taxon>
        <taxon>Aspergillus</taxon>
        <taxon>Aspergillus subgen. Circumdati</taxon>
    </lineage>
</organism>
<dbReference type="GO" id="GO:0005739">
    <property type="term" value="C:mitochondrion"/>
    <property type="evidence" value="ECO:0007669"/>
    <property type="project" value="InterPro"/>
</dbReference>
<dbReference type="PANTHER" id="PTHR22910">
    <property type="entry name" value="PROTEIN MGARP"/>
    <property type="match status" value="1"/>
</dbReference>
<feature type="compositionally biased region" description="Acidic residues" evidence="1">
    <location>
        <begin position="288"/>
        <end position="301"/>
    </location>
</feature>
<evidence type="ECO:0000259" key="2">
    <source>
        <dbReference type="PROSITE" id="PS50812"/>
    </source>
</evidence>
<reference evidence="4" key="1">
    <citation type="submission" date="2019-04" db="EMBL/GenBank/DDBJ databases">
        <title>Friends and foes A comparative genomics studyof 23 Aspergillus species from section Flavi.</title>
        <authorList>
            <consortium name="DOE Joint Genome Institute"/>
            <person name="Kjaerbolling I."/>
            <person name="Vesth T."/>
            <person name="Frisvad J.C."/>
            <person name="Nybo J.L."/>
            <person name="Theobald S."/>
            <person name="Kildgaard S."/>
            <person name="Isbrandt T."/>
            <person name="Kuo A."/>
            <person name="Sato A."/>
            <person name="Lyhne E.K."/>
            <person name="Kogle M.E."/>
            <person name="Wiebenga A."/>
            <person name="Kun R.S."/>
            <person name="Lubbers R.J."/>
            <person name="Makela M.R."/>
            <person name="Barry K."/>
            <person name="Chovatia M."/>
            <person name="Clum A."/>
            <person name="Daum C."/>
            <person name="Haridas S."/>
            <person name="He G."/>
            <person name="LaButti K."/>
            <person name="Lipzen A."/>
            <person name="Mondo S."/>
            <person name="Riley R."/>
            <person name="Salamov A."/>
            <person name="Simmons B.A."/>
            <person name="Magnuson J.K."/>
            <person name="Henrissat B."/>
            <person name="Mortensen U.H."/>
            <person name="Larsen T.O."/>
            <person name="Devries R.P."/>
            <person name="Grigoriev I.V."/>
            <person name="Machida M."/>
            <person name="Baker S.E."/>
            <person name="Andersen M.R."/>
        </authorList>
    </citation>
    <scope>NUCLEOTIDE SEQUENCE [LARGE SCALE GENOMIC DNA]</scope>
    <source>
        <strain evidence="4">CBS 553.77</strain>
    </source>
</reference>
<feature type="compositionally biased region" description="Low complexity" evidence="1">
    <location>
        <begin position="350"/>
        <end position="370"/>
    </location>
</feature>
<dbReference type="SMART" id="SM00293">
    <property type="entry name" value="PWWP"/>
    <property type="match status" value="1"/>
</dbReference>
<dbReference type="InterPro" id="IPR000313">
    <property type="entry name" value="PWWP_dom"/>
</dbReference>
<feature type="compositionally biased region" description="Low complexity" evidence="1">
    <location>
        <begin position="327"/>
        <end position="342"/>
    </location>
</feature>
<dbReference type="PANTHER" id="PTHR22910:SF6">
    <property type="entry name" value="PROTEIN MGARP"/>
    <property type="match status" value="1"/>
</dbReference>
<dbReference type="AlphaFoldDB" id="A0A5N6ZGY1"/>
<evidence type="ECO:0000313" key="3">
    <source>
        <dbReference type="EMBL" id="KAE8356947.1"/>
    </source>
</evidence>
<sequence>MAEDTPTASAPASDATESVKRAPADPKESTAEASKGTEEKANGSEEKSSDATVPEEKKESDKAPAEKPSASEPTDAKEGAVPADAEANGTPASAKKSGGSRRKSTGAVPEHKSKLNRRKSQARITNLHAKPGEYFLARLRSYPPWPSIICDEEMLPQTLLETRPVTALRTDGTYREDYADGGKRAHERTFPVMFFETNEFAWIPNTDLTPLDPATCKEVSEKGKSKLLVAAYGVAADGHDLQHFKTMLADHQRAIEQEEEEREAQAAAKAAAKAEREAKKNKRKSMEIIDDEDVDMEDADEEAKKPKSSKKRKKDAEADTEEKPAKTPKTGTKLKLTTPKSPASEKKTPASSKVKQTASSKKSSKAAAASDEGEESPPAAPKEPERRVNPEEAKAKKEKEILFVRHRLQKGFISRDQPPQEEEMTLMSTYFTKLENYQDLEVSIIRSTKINKVLKMIVKLSSIPRDEEFQFRRRAVDLLSKWKTVLDADTTVGASVDKKMPRANGVHKEDSVETPVRADTEPEKEDDSKLSKSETKDEEMTDADAKEKSEVPGPKEESEKTTSKGDEPSVEKTTEEKRSEEKEKPAAKKAEGKAAEASA</sequence>
<feature type="region of interest" description="Disordered" evidence="1">
    <location>
        <begin position="497"/>
        <end position="599"/>
    </location>
</feature>
<feature type="compositionally biased region" description="Basic and acidic residues" evidence="1">
    <location>
        <begin position="497"/>
        <end position="535"/>
    </location>
</feature>
<feature type="compositionally biased region" description="Basic and acidic residues" evidence="1">
    <location>
        <begin position="382"/>
        <end position="400"/>
    </location>
</feature>
<dbReference type="SUPFAM" id="SSF63748">
    <property type="entry name" value="Tudor/PWWP/MBT"/>
    <property type="match status" value="1"/>
</dbReference>
<proteinExistence type="predicted"/>
<accession>A0A5N6ZGY1</accession>
<dbReference type="Gene3D" id="2.30.30.140">
    <property type="match status" value="1"/>
</dbReference>
<feature type="compositionally biased region" description="Basic and acidic residues" evidence="1">
    <location>
        <begin position="314"/>
        <end position="325"/>
    </location>
</feature>
<dbReference type="OrthoDB" id="62853at2759"/>
<dbReference type="InterPro" id="IPR026093">
    <property type="entry name" value="MGARP"/>
</dbReference>
<dbReference type="EMBL" id="ML739033">
    <property type="protein sequence ID" value="KAE8356947.1"/>
    <property type="molecule type" value="Genomic_DNA"/>
</dbReference>
<feature type="region of interest" description="Disordered" evidence="1">
    <location>
        <begin position="1"/>
        <end position="122"/>
    </location>
</feature>
<dbReference type="PROSITE" id="PS50812">
    <property type="entry name" value="PWWP"/>
    <property type="match status" value="1"/>
</dbReference>
<feature type="compositionally biased region" description="Basic and acidic residues" evidence="1">
    <location>
        <begin position="17"/>
        <end position="65"/>
    </location>
</feature>
<evidence type="ECO:0000256" key="1">
    <source>
        <dbReference type="SAM" id="MobiDB-lite"/>
    </source>
</evidence>
<feature type="compositionally biased region" description="Basic and acidic residues" evidence="1">
    <location>
        <begin position="543"/>
        <end position="599"/>
    </location>
</feature>
<feature type="region of interest" description="Disordered" evidence="1">
    <location>
        <begin position="256"/>
        <end position="400"/>
    </location>
</feature>
<feature type="compositionally biased region" description="Low complexity" evidence="1">
    <location>
        <begin position="1"/>
        <end position="16"/>
    </location>
</feature>
<evidence type="ECO:0000313" key="4">
    <source>
        <dbReference type="Proteomes" id="UP000327118"/>
    </source>
</evidence>
<name>A0A5N6ZGY1_9EURO</name>